<protein>
    <submittedName>
        <fullName evidence="2">Uncharacterized protein</fullName>
    </submittedName>
</protein>
<comment type="caution">
    <text evidence="2">The sequence shown here is derived from an EMBL/GenBank/DDBJ whole genome shotgun (WGS) entry which is preliminary data.</text>
</comment>
<proteinExistence type="predicted"/>
<evidence type="ECO:0000313" key="2">
    <source>
        <dbReference type="EMBL" id="KAG8084754.1"/>
    </source>
</evidence>
<accession>A0A8J5W8G6</accession>
<gene>
    <name evidence="2" type="ORF">GUJ93_ZPchr0010g9408</name>
</gene>
<dbReference type="AlphaFoldDB" id="A0A8J5W8G6"/>
<organism evidence="2 3">
    <name type="scientific">Zizania palustris</name>
    <name type="common">Northern wild rice</name>
    <dbReference type="NCBI Taxonomy" id="103762"/>
    <lineage>
        <taxon>Eukaryota</taxon>
        <taxon>Viridiplantae</taxon>
        <taxon>Streptophyta</taxon>
        <taxon>Embryophyta</taxon>
        <taxon>Tracheophyta</taxon>
        <taxon>Spermatophyta</taxon>
        <taxon>Magnoliopsida</taxon>
        <taxon>Liliopsida</taxon>
        <taxon>Poales</taxon>
        <taxon>Poaceae</taxon>
        <taxon>BOP clade</taxon>
        <taxon>Oryzoideae</taxon>
        <taxon>Oryzeae</taxon>
        <taxon>Zizaniinae</taxon>
        <taxon>Zizania</taxon>
    </lineage>
</organism>
<keyword evidence="3" id="KW-1185">Reference proteome</keyword>
<sequence>MKPHDGQWFCCRADEPGDQHPDLLRQVPPPHAQYCSYLRRAWPNEEKTGRPLQVSLARGNSSGGRLQVRACGETQGMASSFSGNTPRIQRGAAKASLRRKWR</sequence>
<reference evidence="2" key="1">
    <citation type="journal article" date="2021" name="bioRxiv">
        <title>Whole Genome Assembly and Annotation of Northern Wild Rice, Zizania palustris L., Supports a Whole Genome Duplication in the Zizania Genus.</title>
        <authorList>
            <person name="Haas M."/>
            <person name="Kono T."/>
            <person name="Macchietto M."/>
            <person name="Millas R."/>
            <person name="McGilp L."/>
            <person name="Shao M."/>
            <person name="Duquette J."/>
            <person name="Hirsch C.N."/>
            <person name="Kimball J."/>
        </authorList>
    </citation>
    <scope>NUCLEOTIDE SEQUENCE</scope>
    <source>
        <tissue evidence="2">Fresh leaf tissue</tissue>
    </source>
</reference>
<dbReference type="Proteomes" id="UP000729402">
    <property type="component" value="Unassembled WGS sequence"/>
</dbReference>
<evidence type="ECO:0000256" key="1">
    <source>
        <dbReference type="SAM" id="MobiDB-lite"/>
    </source>
</evidence>
<name>A0A8J5W8G6_ZIZPA</name>
<reference evidence="2" key="2">
    <citation type="submission" date="2021-02" db="EMBL/GenBank/DDBJ databases">
        <authorList>
            <person name="Kimball J.A."/>
            <person name="Haas M.W."/>
            <person name="Macchietto M."/>
            <person name="Kono T."/>
            <person name="Duquette J."/>
            <person name="Shao M."/>
        </authorList>
    </citation>
    <scope>NUCLEOTIDE SEQUENCE</scope>
    <source>
        <tissue evidence="2">Fresh leaf tissue</tissue>
    </source>
</reference>
<evidence type="ECO:0000313" key="3">
    <source>
        <dbReference type="Proteomes" id="UP000729402"/>
    </source>
</evidence>
<feature type="region of interest" description="Disordered" evidence="1">
    <location>
        <begin position="77"/>
        <end position="102"/>
    </location>
</feature>
<dbReference type="EMBL" id="JAAALK010000082">
    <property type="protein sequence ID" value="KAG8084754.1"/>
    <property type="molecule type" value="Genomic_DNA"/>
</dbReference>
<feature type="compositionally biased region" description="Polar residues" evidence="1">
    <location>
        <begin position="77"/>
        <end position="87"/>
    </location>
</feature>